<evidence type="ECO:0000313" key="1">
    <source>
        <dbReference type="EMBL" id="TEA26559.1"/>
    </source>
</evidence>
<gene>
    <name evidence="1" type="ORF">O970_08115</name>
</gene>
<protein>
    <submittedName>
        <fullName evidence="1">ABC transporter substrate-binding protein</fullName>
    </submittedName>
</protein>
<dbReference type="Pfam" id="PF04392">
    <property type="entry name" value="ABC_sub_bind"/>
    <property type="match status" value="1"/>
</dbReference>
<dbReference type="PANTHER" id="PTHR35271">
    <property type="entry name" value="ABC TRANSPORTER, SUBSTRATE-BINDING LIPOPROTEIN-RELATED"/>
    <property type="match status" value="1"/>
</dbReference>
<dbReference type="InterPro" id="IPR028082">
    <property type="entry name" value="Peripla_BP_I"/>
</dbReference>
<dbReference type="AlphaFoldDB" id="A0AB94IAX8"/>
<dbReference type="SUPFAM" id="SSF53822">
    <property type="entry name" value="Periplasmic binding protein-like I"/>
    <property type="match status" value="1"/>
</dbReference>
<accession>A0AB94IAX8</accession>
<dbReference type="Gene3D" id="3.40.50.2300">
    <property type="match status" value="2"/>
</dbReference>
<dbReference type="PANTHER" id="PTHR35271:SF1">
    <property type="entry name" value="ABC TRANSPORTER, SUBSTRATE-BINDING LIPOPROTEIN"/>
    <property type="match status" value="1"/>
</dbReference>
<dbReference type="Proteomes" id="UP000506160">
    <property type="component" value="Unassembled WGS sequence"/>
</dbReference>
<dbReference type="CDD" id="cd06325">
    <property type="entry name" value="PBP1_ABC_unchar_transporter"/>
    <property type="match status" value="1"/>
</dbReference>
<keyword evidence="2" id="KW-1185">Reference proteome</keyword>
<proteinExistence type="predicted"/>
<evidence type="ECO:0000313" key="2">
    <source>
        <dbReference type="Proteomes" id="UP000506160"/>
    </source>
</evidence>
<name>A0AB94IAX8_9GAMM</name>
<dbReference type="EMBL" id="AWGA01000073">
    <property type="protein sequence ID" value="TEA26559.1"/>
    <property type="molecule type" value="Genomic_DNA"/>
</dbReference>
<sequence>MYYLFRCIAVIILTIFSINWTSAKETKYVAITAIIEHPSLDKIRQGIEDELVDQGYTIGQDLIIRYQSAQGSSATAAQIAKRFVATKPDVIVPITTPSAQTVAAATKTIPIVFAGITDPVAAKLIKNWQPSKTNITGVSDALPLAPQVALMLKLKPDLKTVGCVYSPSEINSTTVLKNLRQALAEHHIDLLAVPAQKTSDVAPAARSLKGKVDLIYTTIDNNVVSAYESLVKTAVESKLLLLASDPDSVERGAAAALAIGYYQFGRQAGQTVARILGGEHPGDIAPTISNSTVLILNPASASQQGYSFSPDLLNTADQIISAN</sequence>
<dbReference type="RefSeq" id="WP_024496612.1">
    <property type="nucleotide sequence ID" value="NZ_AWGA01000073.1"/>
</dbReference>
<organism evidence="1 2">
    <name type="scientific">Candidatus Schmidhempelia bombi str. Bimp</name>
    <dbReference type="NCBI Taxonomy" id="1387197"/>
    <lineage>
        <taxon>Bacteria</taxon>
        <taxon>Pseudomonadati</taxon>
        <taxon>Pseudomonadota</taxon>
        <taxon>Gammaproteobacteria</taxon>
        <taxon>Orbales</taxon>
        <taxon>Orbaceae</taxon>
        <taxon>Candidatus Schmidhempelia</taxon>
    </lineage>
</organism>
<reference evidence="1 2" key="1">
    <citation type="journal article" date="2014" name="Appl. Environ. Microbiol.">
        <title>Genomic features of a bumble bee symbiont reflect its host environment.</title>
        <authorList>
            <person name="Martinson V.G."/>
            <person name="Magoc T."/>
            <person name="Koch H."/>
            <person name="Salzberg S.L."/>
            <person name="Moran N.A."/>
        </authorList>
    </citation>
    <scope>NUCLEOTIDE SEQUENCE [LARGE SCALE GENOMIC DNA]</scope>
    <source>
        <strain evidence="1 2">Bimp</strain>
    </source>
</reference>
<dbReference type="InterPro" id="IPR007487">
    <property type="entry name" value="ABC_transpt-TYRBP-like"/>
</dbReference>
<comment type="caution">
    <text evidence="1">The sequence shown here is derived from an EMBL/GenBank/DDBJ whole genome shotgun (WGS) entry which is preliminary data.</text>
</comment>